<organism evidence="1 2">
    <name type="scientific">Brochothrix thermosphacta</name>
    <name type="common">Microbacterium thermosphactum</name>
    <dbReference type="NCBI Taxonomy" id="2756"/>
    <lineage>
        <taxon>Bacteria</taxon>
        <taxon>Bacillati</taxon>
        <taxon>Bacillota</taxon>
        <taxon>Bacilli</taxon>
        <taxon>Bacillales</taxon>
        <taxon>Listeriaceae</taxon>
        <taxon>Brochothrix</taxon>
    </lineage>
</organism>
<gene>
    <name evidence="1" type="ORF">BTBSAS_70085</name>
</gene>
<reference evidence="2" key="1">
    <citation type="submission" date="2018-04" db="EMBL/GenBank/DDBJ databases">
        <authorList>
            <person name="Illikoud N."/>
        </authorList>
    </citation>
    <scope>NUCLEOTIDE SEQUENCE [LARGE SCALE GENOMIC DNA]</scope>
</reference>
<proteinExistence type="predicted"/>
<dbReference type="AlphaFoldDB" id="A0A2X0QPL9"/>
<name>A0A2X0QPL9_BROTH</name>
<evidence type="ECO:0000313" key="1">
    <source>
        <dbReference type="EMBL" id="SPP30234.1"/>
    </source>
</evidence>
<protein>
    <submittedName>
        <fullName evidence="1">Uncharacterized protein</fullName>
    </submittedName>
</protein>
<evidence type="ECO:0000313" key="2">
    <source>
        <dbReference type="Proteomes" id="UP000270190"/>
    </source>
</evidence>
<dbReference type="RefSeq" id="WP_141691117.1">
    <property type="nucleotide sequence ID" value="NZ_CBCPHX010000006.1"/>
</dbReference>
<dbReference type="Proteomes" id="UP000270190">
    <property type="component" value="Unassembled WGS sequence"/>
</dbReference>
<accession>A0A2X0QPL9</accession>
<sequence length="64" mass="7044">MRGLLSYISIIKHNSFFVIGPKVDFRIGLATVIVADLSALREQYGTEIAPAIEYQSFANVVAKT</sequence>
<dbReference type="EMBL" id="OUNC01000067">
    <property type="protein sequence ID" value="SPP30234.1"/>
    <property type="molecule type" value="Genomic_DNA"/>
</dbReference>